<evidence type="ECO:0000313" key="3">
    <source>
        <dbReference type="Proteomes" id="UP000684084"/>
    </source>
</evidence>
<dbReference type="EMBL" id="CAGKOT010000007">
    <property type="protein sequence ID" value="CAB5349419.1"/>
    <property type="molecule type" value="Genomic_DNA"/>
</dbReference>
<protein>
    <submittedName>
        <fullName evidence="2">Uncharacterized protein</fullName>
    </submittedName>
</protein>
<proteinExistence type="predicted"/>
<name>A0A915YWK4_9GLOM</name>
<dbReference type="Proteomes" id="UP000684084">
    <property type="component" value="Unassembled WGS sequence"/>
</dbReference>
<feature type="compositionally biased region" description="Basic and acidic residues" evidence="1">
    <location>
        <begin position="15"/>
        <end position="34"/>
    </location>
</feature>
<dbReference type="OrthoDB" id="10380270at2759"/>
<dbReference type="AlphaFoldDB" id="A0A915YWK4"/>
<comment type="caution">
    <text evidence="2">The sequence shown here is derived from an EMBL/GenBank/DDBJ whole genome shotgun (WGS) entry which is preliminary data.</text>
</comment>
<sequence>MDFRKSSGGLPKNGKPKDSFGRASEERNPKDSRSDGLPCSEEWENSKIRSAVRVGFRVPKNGKSPKIRSGGLPKKGKPRNQDSIGWASEERKPKDSFGWASEERKPKDSFGWASEERKPKDKDSFGRAFVWKNQDSIGWSGLPTFGKRRTKIRSGGLLTFGKRGTKIRSGGVGFRPSGKEEPRFVSLGCLRCLLKNGKNQRFVSSGGLLKNNQRFVYTNT</sequence>
<dbReference type="VEuPathDB" id="FungiDB:RhiirFUN_019199"/>
<feature type="region of interest" description="Disordered" evidence="1">
    <location>
        <begin position="1"/>
        <end position="120"/>
    </location>
</feature>
<organism evidence="2 3">
    <name type="scientific">Rhizophagus irregularis</name>
    <dbReference type="NCBI Taxonomy" id="588596"/>
    <lineage>
        <taxon>Eukaryota</taxon>
        <taxon>Fungi</taxon>
        <taxon>Fungi incertae sedis</taxon>
        <taxon>Mucoromycota</taxon>
        <taxon>Glomeromycotina</taxon>
        <taxon>Glomeromycetes</taxon>
        <taxon>Glomerales</taxon>
        <taxon>Glomeraceae</taxon>
        <taxon>Rhizophagus</taxon>
    </lineage>
</organism>
<evidence type="ECO:0000313" key="2">
    <source>
        <dbReference type="EMBL" id="CAB5349419.1"/>
    </source>
</evidence>
<feature type="compositionally biased region" description="Basic and acidic residues" evidence="1">
    <location>
        <begin position="88"/>
        <end position="120"/>
    </location>
</feature>
<accession>A0A915YWK4</accession>
<gene>
    <name evidence="2" type="ORF">CHRIB12_LOCUS4709</name>
</gene>
<reference evidence="2" key="1">
    <citation type="submission" date="2020-05" db="EMBL/GenBank/DDBJ databases">
        <authorList>
            <person name="Rincon C."/>
            <person name="Sanders R I."/>
            <person name="Robbins C."/>
            <person name="Chaturvedi A."/>
        </authorList>
    </citation>
    <scope>NUCLEOTIDE SEQUENCE</scope>
    <source>
        <strain evidence="2">CHB12</strain>
    </source>
</reference>
<evidence type="ECO:0000256" key="1">
    <source>
        <dbReference type="SAM" id="MobiDB-lite"/>
    </source>
</evidence>